<reference evidence="1" key="1">
    <citation type="journal article" date="2014" name="Front. Microbiol.">
        <title>High frequency of phylogenetically diverse reductive dehalogenase-homologous genes in deep subseafloor sedimentary metagenomes.</title>
        <authorList>
            <person name="Kawai M."/>
            <person name="Futagami T."/>
            <person name="Toyoda A."/>
            <person name="Takaki Y."/>
            <person name="Nishi S."/>
            <person name="Hori S."/>
            <person name="Arai W."/>
            <person name="Tsubouchi T."/>
            <person name="Morono Y."/>
            <person name="Uchiyama I."/>
            <person name="Ito T."/>
            <person name="Fujiyama A."/>
            <person name="Inagaki F."/>
            <person name="Takami H."/>
        </authorList>
    </citation>
    <scope>NUCLEOTIDE SEQUENCE</scope>
    <source>
        <strain evidence="1">Expedition CK06-06</strain>
    </source>
</reference>
<dbReference type="AlphaFoldDB" id="X1P5R0"/>
<dbReference type="InterPro" id="IPR001920">
    <property type="entry name" value="Asp/Glu_race"/>
</dbReference>
<accession>X1P5R0</accession>
<dbReference type="GO" id="GO:0016855">
    <property type="term" value="F:racemase and epimerase activity, acting on amino acids and derivatives"/>
    <property type="evidence" value="ECO:0007669"/>
    <property type="project" value="InterPro"/>
</dbReference>
<gene>
    <name evidence="1" type="ORF">S06H3_58027</name>
</gene>
<name>X1P5R0_9ZZZZ</name>
<dbReference type="Gene3D" id="3.40.50.1860">
    <property type="match status" value="1"/>
</dbReference>
<dbReference type="SUPFAM" id="SSF53681">
    <property type="entry name" value="Aspartate/glutamate racemase"/>
    <property type="match status" value="1"/>
</dbReference>
<dbReference type="EMBL" id="BARV01037522">
    <property type="protein sequence ID" value="GAI51642.1"/>
    <property type="molecule type" value="Genomic_DNA"/>
</dbReference>
<organism evidence="1">
    <name type="scientific">marine sediment metagenome</name>
    <dbReference type="NCBI Taxonomy" id="412755"/>
    <lineage>
        <taxon>unclassified sequences</taxon>
        <taxon>metagenomes</taxon>
        <taxon>ecological metagenomes</taxon>
    </lineage>
</organism>
<evidence type="ECO:0000313" key="1">
    <source>
        <dbReference type="EMBL" id="GAI51642.1"/>
    </source>
</evidence>
<protein>
    <submittedName>
        <fullName evidence="1">Uncharacterized protein</fullName>
    </submittedName>
</protein>
<feature type="non-terminal residue" evidence="1">
    <location>
        <position position="66"/>
    </location>
</feature>
<sequence>MVNPGGTGIPILDISARLAPLPPKVSLSSALPSADATAEKITSLGLKEIGLLGTKFTMEQDFYKGR</sequence>
<proteinExistence type="predicted"/>
<comment type="caution">
    <text evidence="1">The sequence shown here is derived from an EMBL/GenBank/DDBJ whole genome shotgun (WGS) entry which is preliminary data.</text>
</comment>